<dbReference type="Gene3D" id="1.20.120.350">
    <property type="entry name" value="Voltage-gated potassium channels. Chain C"/>
    <property type="match status" value="1"/>
</dbReference>
<feature type="transmembrane region" description="Helical" evidence="7">
    <location>
        <begin position="180"/>
        <end position="199"/>
    </location>
</feature>
<dbReference type="InterPro" id="IPR018490">
    <property type="entry name" value="cNMP-bd_dom_sf"/>
</dbReference>
<dbReference type="Proteomes" id="UP000694941">
    <property type="component" value="Unplaced"/>
</dbReference>
<feature type="transmembrane region" description="Helical" evidence="7">
    <location>
        <begin position="110"/>
        <end position="130"/>
    </location>
</feature>
<name>A0ABM1S7Y0_LIMPO</name>
<evidence type="ECO:0000256" key="3">
    <source>
        <dbReference type="ARBA" id="ARBA00022692"/>
    </source>
</evidence>
<dbReference type="GeneID" id="106457940"/>
<dbReference type="InterPro" id="IPR000595">
    <property type="entry name" value="cNMP-bd_dom"/>
</dbReference>
<dbReference type="PROSITE" id="PS50042">
    <property type="entry name" value="CNMP_BINDING_3"/>
    <property type="match status" value="1"/>
</dbReference>
<dbReference type="InterPro" id="IPR014710">
    <property type="entry name" value="RmlC-like_jellyroll"/>
</dbReference>
<dbReference type="Pfam" id="PF00520">
    <property type="entry name" value="Ion_trans"/>
    <property type="match status" value="1"/>
</dbReference>
<evidence type="ECO:0000313" key="9">
    <source>
        <dbReference type="Proteomes" id="UP000694941"/>
    </source>
</evidence>
<protein>
    <submittedName>
        <fullName evidence="10">Sodium/hydrogen exchanger 10-like</fullName>
    </submittedName>
</protein>
<evidence type="ECO:0000256" key="1">
    <source>
        <dbReference type="ARBA" id="ARBA00004141"/>
    </source>
</evidence>
<dbReference type="SUPFAM" id="SSF81324">
    <property type="entry name" value="Voltage-gated potassium channels"/>
    <property type="match status" value="1"/>
</dbReference>
<dbReference type="Gene3D" id="2.60.120.10">
    <property type="entry name" value="Jelly Rolls"/>
    <property type="match status" value="1"/>
</dbReference>
<comment type="subcellular location">
    <subcellularLocation>
        <location evidence="1">Membrane</location>
        <topology evidence="1">Multi-pass membrane protein</topology>
    </subcellularLocation>
</comment>
<dbReference type="InterPro" id="IPR005821">
    <property type="entry name" value="Ion_trans_dom"/>
</dbReference>
<sequence length="750" mass="85933">MSPNRYRDLQCEANFWQQFEHGLIRRETVKILHSAADSAADHKDSFIDTEDLERLMMIHPCYLALKRWLENKIRKVEFIPVKQQDKKGALIGRADGKCHRFAQKIILNPFFEPFIYSIITINLIPIIWQLLLDESEKKLNNVLKVINAVFVLIYVAECVIKISALSMKGYWKSYWNKYDLIITIISVADVLVNIVVYFMEANEETFALSILRTARILRVLRVSRIIRLLKPFFKKIVMMVNDQVNAQLYAGYDIGQGFVVAEDQVKKKINELVDFAPIVNEVREMCDRNRLTIMKALVKMQGSYPEIAVAAKTRHATRRILNDLKHGAHELQSKGLIDEKDFEILEDEIFKLLRSLDHAPKSIAASVRPGEQLQRIDWITSDELCSFLSVFLLYQSFELGSNIYQKGSYSEGIYMITTGIVKIHGEVSDIYQDGALPNTDSVASCMAKGYFEDYLTSGNILGLIGFLTGKSYVTEAICETDVNTIFLPKSCLQKALVQFSQPPSLLYHMWRSVALKIAVPILRNQPKYQRWDDGRVKLLLEDALLLDLQYAQRFTITSNMEDVVLIQGQVINDYSKERYRGPLYIPRTMENLLLPGNSKTRPLPIFLIVGREDLILPPGLDWKGQINVPEKTSSCLFHDIQRRMSKTNEEHDTSSGMHLIGIQTSVNATVEEESDSEESVISTFVVYSEQDQKQMLQPQYVSYRNIGSLDCLDDESIYEYTCNDDLMSQLQVGDKNTETPSEIQSENLLE</sequence>
<feature type="transmembrane region" description="Helical" evidence="7">
    <location>
        <begin position="142"/>
        <end position="160"/>
    </location>
</feature>
<dbReference type="InterPro" id="IPR043203">
    <property type="entry name" value="VGCC_Ca_Na"/>
</dbReference>
<keyword evidence="9" id="KW-1185">Reference proteome</keyword>
<evidence type="ECO:0000256" key="6">
    <source>
        <dbReference type="ARBA" id="ARBA00023136"/>
    </source>
</evidence>
<dbReference type="CDD" id="cd00038">
    <property type="entry name" value="CAP_ED"/>
    <property type="match status" value="1"/>
</dbReference>
<keyword evidence="2" id="KW-0813">Transport</keyword>
<evidence type="ECO:0000256" key="2">
    <source>
        <dbReference type="ARBA" id="ARBA00022448"/>
    </source>
</evidence>
<keyword evidence="3 7" id="KW-0812">Transmembrane</keyword>
<gene>
    <name evidence="10" type="primary">LOC106457940</name>
</gene>
<evidence type="ECO:0000313" key="10">
    <source>
        <dbReference type="RefSeq" id="XP_022239735.1"/>
    </source>
</evidence>
<keyword evidence="4 7" id="KW-1133">Transmembrane helix</keyword>
<reference evidence="10" key="1">
    <citation type="submission" date="2025-08" db="UniProtKB">
        <authorList>
            <consortium name="RefSeq"/>
        </authorList>
    </citation>
    <scope>IDENTIFICATION</scope>
    <source>
        <tissue evidence="10">Muscle</tissue>
    </source>
</reference>
<dbReference type="PANTHER" id="PTHR10037">
    <property type="entry name" value="VOLTAGE-GATED CATION CHANNEL CALCIUM AND SODIUM"/>
    <property type="match status" value="1"/>
</dbReference>
<evidence type="ECO:0000256" key="4">
    <source>
        <dbReference type="ARBA" id="ARBA00022989"/>
    </source>
</evidence>
<keyword evidence="5" id="KW-0406">Ion transport</keyword>
<evidence type="ECO:0000256" key="5">
    <source>
        <dbReference type="ARBA" id="ARBA00023065"/>
    </source>
</evidence>
<organism evidence="9 10">
    <name type="scientific">Limulus polyphemus</name>
    <name type="common">Atlantic horseshoe crab</name>
    <dbReference type="NCBI Taxonomy" id="6850"/>
    <lineage>
        <taxon>Eukaryota</taxon>
        <taxon>Metazoa</taxon>
        <taxon>Ecdysozoa</taxon>
        <taxon>Arthropoda</taxon>
        <taxon>Chelicerata</taxon>
        <taxon>Merostomata</taxon>
        <taxon>Xiphosura</taxon>
        <taxon>Limulidae</taxon>
        <taxon>Limulus</taxon>
    </lineage>
</organism>
<dbReference type="SUPFAM" id="SSF51206">
    <property type="entry name" value="cAMP-binding domain-like"/>
    <property type="match status" value="1"/>
</dbReference>
<accession>A0ABM1S7Y0</accession>
<evidence type="ECO:0000256" key="7">
    <source>
        <dbReference type="SAM" id="Phobius"/>
    </source>
</evidence>
<proteinExistence type="predicted"/>
<dbReference type="InterPro" id="IPR027359">
    <property type="entry name" value="Volt_channel_dom_sf"/>
</dbReference>
<dbReference type="RefSeq" id="XP_022239735.1">
    <property type="nucleotide sequence ID" value="XM_022384027.1"/>
</dbReference>
<keyword evidence="6 7" id="KW-0472">Membrane</keyword>
<dbReference type="PANTHER" id="PTHR10037:SF62">
    <property type="entry name" value="SODIUM CHANNEL PROTEIN 60E"/>
    <property type="match status" value="1"/>
</dbReference>
<evidence type="ECO:0000259" key="8">
    <source>
        <dbReference type="PROSITE" id="PS50042"/>
    </source>
</evidence>
<feature type="domain" description="Cyclic nucleotide-binding" evidence="8">
    <location>
        <begin position="397"/>
        <end position="496"/>
    </location>
</feature>